<evidence type="ECO:0000256" key="1">
    <source>
        <dbReference type="ARBA" id="ARBA00022707"/>
    </source>
</evidence>
<dbReference type="AlphaFoldDB" id="A0A8X7XIQ4"/>
<feature type="non-terminal residue" evidence="5">
    <location>
        <position position="1"/>
    </location>
</feature>
<dbReference type="EMBL" id="JAATIS010000485">
    <property type="protein sequence ID" value="KAG2468040.1"/>
    <property type="molecule type" value="Genomic_DNA"/>
</dbReference>
<comment type="caution">
    <text evidence="5">The sequence shown here is derived from an EMBL/GenBank/DDBJ whole genome shotgun (WGS) entry which is preliminary data.</text>
</comment>
<keyword evidence="5" id="KW-0418">Kinase</keyword>
<evidence type="ECO:0000256" key="2">
    <source>
        <dbReference type="ARBA" id="ARBA00022741"/>
    </source>
</evidence>
<dbReference type="InterPro" id="IPR020635">
    <property type="entry name" value="Tyr_kinase_cat_dom"/>
</dbReference>
<evidence type="ECO:0000313" key="5">
    <source>
        <dbReference type="EMBL" id="KAG2468040.1"/>
    </source>
</evidence>
<evidence type="ECO:0000256" key="3">
    <source>
        <dbReference type="ARBA" id="ARBA00022840"/>
    </source>
</evidence>
<dbReference type="SMART" id="SM00219">
    <property type="entry name" value="TyrKc"/>
    <property type="match status" value="1"/>
</dbReference>
<dbReference type="InterPro" id="IPR008266">
    <property type="entry name" value="Tyr_kinase_AS"/>
</dbReference>
<reference evidence="5 6" key="1">
    <citation type="journal article" date="2021" name="Cell">
        <title>Tracing the genetic footprints of vertebrate landing in non-teleost ray-finned fishes.</title>
        <authorList>
            <person name="Bi X."/>
            <person name="Wang K."/>
            <person name="Yang L."/>
            <person name="Pan H."/>
            <person name="Jiang H."/>
            <person name="Wei Q."/>
            <person name="Fang M."/>
            <person name="Yu H."/>
            <person name="Zhu C."/>
            <person name="Cai Y."/>
            <person name="He Y."/>
            <person name="Gan X."/>
            <person name="Zeng H."/>
            <person name="Yu D."/>
            <person name="Zhu Y."/>
            <person name="Jiang H."/>
            <person name="Qiu Q."/>
            <person name="Yang H."/>
            <person name="Zhang Y.E."/>
            <person name="Wang W."/>
            <person name="Zhu M."/>
            <person name="He S."/>
            <person name="Zhang G."/>
        </authorList>
    </citation>
    <scope>NUCLEOTIDE SEQUENCE [LARGE SCALE GENOMIC DNA]</scope>
    <source>
        <strain evidence="5">Bchr_013</strain>
    </source>
</reference>
<dbReference type="PROSITE" id="PS00109">
    <property type="entry name" value="PROTEIN_KINASE_TYR"/>
    <property type="match status" value="1"/>
</dbReference>
<dbReference type="InterPro" id="IPR011009">
    <property type="entry name" value="Kinase-like_dom_sf"/>
</dbReference>
<dbReference type="InterPro" id="IPR000719">
    <property type="entry name" value="Prot_kinase_dom"/>
</dbReference>
<evidence type="ECO:0000259" key="4">
    <source>
        <dbReference type="PROSITE" id="PS50011"/>
    </source>
</evidence>
<keyword evidence="1" id="KW-0449">Lipoprotein</keyword>
<dbReference type="FunFam" id="1.10.510.10:FF:000004">
    <property type="entry name" value="Tyrosine-protein kinase"/>
    <property type="match status" value="1"/>
</dbReference>
<dbReference type="InterPro" id="IPR001245">
    <property type="entry name" value="Ser-Thr/Tyr_kinase_cat_dom"/>
</dbReference>
<dbReference type="Pfam" id="PF07714">
    <property type="entry name" value="PK_Tyr_Ser-Thr"/>
    <property type="match status" value="1"/>
</dbReference>
<keyword evidence="2" id="KW-0547">Nucleotide-binding</keyword>
<keyword evidence="6" id="KW-1185">Reference proteome</keyword>
<dbReference type="PROSITE" id="PS50011">
    <property type="entry name" value="PROTEIN_KINASE_DOM"/>
    <property type="match status" value="1"/>
</dbReference>
<dbReference type="PRINTS" id="PR00109">
    <property type="entry name" value="TYRKINASE"/>
</dbReference>
<dbReference type="GO" id="GO:0005524">
    <property type="term" value="F:ATP binding"/>
    <property type="evidence" value="ECO:0007669"/>
    <property type="project" value="UniProtKB-KW"/>
</dbReference>
<evidence type="ECO:0000313" key="6">
    <source>
        <dbReference type="Proteomes" id="UP000886611"/>
    </source>
</evidence>
<gene>
    <name evidence="5" type="primary">Lck_0</name>
    <name evidence="5" type="ORF">GTO96_0015790</name>
</gene>
<dbReference type="PANTHER" id="PTHR24418">
    <property type="entry name" value="TYROSINE-PROTEIN KINASE"/>
    <property type="match status" value="1"/>
</dbReference>
<keyword evidence="1" id="KW-0519">Myristate</keyword>
<organism evidence="5 6">
    <name type="scientific">Polypterus senegalus</name>
    <name type="common">Senegal bichir</name>
    <dbReference type="NCBI Taxonomy" id="55291"/>
    <lineage>
        <taxon>Eukaryota</taxon>
        <taxon>Metazoa</taxon>
        <taxon>Chordata</taxon>
        <taxon>Craniata</taxon>
        <taxon>Vertebrata</taxon>
        <taxon>Euteleostomi</taxon>
        <taxon>Actinopterygii</taxon>
        <taxon>Polypteriformes</taxon>
        <taxon>Polypteridae</taxon>
        <taxon>Polypterus</taxon>
    </lineage>
</organism>
<dbReference type="Proteomes" id="UP000886611">
    <property type="component" value="Unassembled WGS sequence"/>
</dbReference>
<accession>A0A8X7XIQ4</accession>
<dbReference type="GO" id="GO:0004713">
    <property type="term" value="F:protein tyrosine kinase activity"/>
    <property type="evidence" value="ECO:0007669"/>
    <property type="project" value="InterPro"/>
</dbReference>
<dbReference type="Gene3D" id="1.10.510.10">
    <property type="entry name" value="Transferase(Phosphotransferase) domain 1"/>
    <property type="match status" value="1"/>
</dbReference>
<keyword evidence="3" id="KW-0067">ATP-binding</keyword>
<feature type="domain" description="Protein kinase" evidence="4">
    <location>
        <begin position="1"/>
        <end position="217"/>
    </location>
</feature>
<keyword evidence="5" id="KW-0808">Transferase</keyword>
<feature type="non-terminal residue" evidence="5">
    <location>
        <position position="228"/>
    </location>
</feature>
<name>A0A8X7XIQ4_POLSE</name>
<sequence length="228" mass="26562">MSRIAVCKPPSYHAGRRRQARSDWPRMSTSTEQLPWLDLPRLHKPLVEKSLTGLKMFGYQYKKKSETVAEGMAYIERKNYIHRDLRAANILVSETLTCKVADFGLARIIENEYTAQEGAKFPIKWTAPEAINFGKFSIKSDVWSFGILLTEIVTYGRIPYPGMTNPEVIRYLDRRYRMPCPESCPKQLYEIMLICWNESPEERPTFEYLQTTLEDFYVATEGQYEAHP</sequence>
<proteinExistence type="predicted"/>
<dbReference type="SUPFAM" id="SSF56112">
    <property type="entry name" value="Protein kinase-like (PK-like)"/>
    <property type="match status" value="1"/>
</dbReference>
<dbReference type="InterPro" id="IPR050198">
    <property type="entry name" value="Non-receptor_tyrosine_kinases"/>
</dbReference>
<protein>
    <submittedName>
        <fullName evidence="5">LCK kinase</fullName>
    </submittedName>
</protein>